<dbReference type="GO" id="GO:0045892">
    <property type="term" value="P:negative regulation of DNA-templated transcription"/>
    <property type="evidence" value="ECO:0007669"/>
    <property type="project" value="InterPro"/>
</dbReference>
<proteinExistence type="predicted"/>
<evidence type="ECO:0000313" key="6">
    <source>
        <dbReference type="EMBL" id="MBO8467193.1"/>
    </source>
</evidence>
<evidence type="ECO:0000259" key="4">
    <source>
        <dbReference type="Pfam" id="PF00717"/>
    </source>
</evidence>
<dbReference type="Pfam" id="PF07022">
    <property type="entry name" value="Phage_CI_repr"/>
    <property type="match status" value="1"/>
</dbReference>
<gene>
    <name evidence="6" type="ORF">IAB99_05450</name>
</gene>
<dbReference type="AlphaFoldDB" id="A0A9D9NB75"/>
<dbReference type="EMBL" id="JADIMH010000031">
    <property type="protein sequence ID" value="MBO8467193.1"/>
    <property type="molecule type" value="Genomic_DNA"/>
</dbReference>
<dbReference type="SUPFAM" id="SSF51306">
    <property type="entry name" value="LexA/Signal peptidase"/>
    <property type="match status" value="1"/>
</dbReference>
<dbReference type="InterPro" id="IPR010744">
    <property type="entry name" value="Phage_CI_N"/>
</dbReference>
<evidence type="ECO:0000256" key="1">
    <source>
        <dbReference type="ARBA" id="ARBA00023015"/>
    </source>
</evidence>
<dbReference type="PANTHER" id="PTHR40661:SF1">
    <property type="entry name" value="HTH CRO_C1-TYPE DOMAIN-CONTAINING PROTEIN"/>
    <property type="match status" value="1"/>
</dbReference>
<evidence type="ECO:0000259" key="5">
    <source>
        <dbReference type="Pfam" id="PF07022"/>
    </source>
</evidence>
<keyword evidence="3" id="KW-0804">Transcription</keyword>
<evidence type="ECO:0000256" key="3">
    <source>
        <dbReference type="ARBA" id="ARBA00023163"/>
    </source>
</evidence>
<dbReference type="Gene3D" id="1.10.260.40">
    <property type="entry name" value="lambda repressor-like DNA-binding domains"/>
    <property type="match status" value="1"/>
</dbReference>
<dbReference type="GO" id="GO:0003677">
    <property type="term" value="F:DNA binding"/>
    <property type="evidence" value="ECO:0007669"/>
    <property type="project" value="UniProtKB-KW"/>
</dbReference>
<protein>
    <submittedName>
        <fullName evidence="6">Helix-turn-helix domain-containing protein</fullName>
    </submittedName>
</protein>
<dbReference type="CDD" id="cd06462">
    <property type="entry name" value="Peptidase_S24_S26"/>
    <property type="match status" value="1"/>
</dbReference>
<feature type="domain" description="Bacteriophage CI repressor N-terminal" evidence="5">
    <location>
        <begin position="6"/>
        <end position="66"/>
    </location>
</feature>
<feature type="domain" description="Peptidase S24/S26A/S26B/S26C" evidence="4">
    <location>
        <begin position="101"/>
        <end position="198"/>
    </location>
</feature>
<organism evidence="6 7">
    <name type="scientific">Candidatus Cryptobacteroides faecipullorum</name>
    <dbReference type="NCBI Taxonomy" id="2840764"/>
    <lineage>
        <taxon>Bacteria</taxon>
        <taxon>Pseudomonadati</taxon>
        <taxon>Bacteroidota</taxon>
        <taxon>Bacteroidia</taxon>
        <taxon>Bacteroidales</taxon>
        <taxon>Candidatus Cryptobacteroides</taxon>
    </lineage>
</organism>
<keyword evidence="2" id="KW-0238">DNA-binding</keyword>
<dbReference type="Gene3D" id="2.10.109.10">
    <property type="entry name" value="Umud Fragment, subunit A"/>
    <property type="match status" value="1"/>
</dbReference>
<sequence length="214" mass="24917">MDKVFILNKLKEHYNFKSNSDFARFLGVNPQNIRNWYKRNNYNANLLIEKCTEINPEFIITGEGAMIKENNQNEDLPVKNYSTGVPYYNVDFIGGFDIVLNDQTITPEYLIDFKEFNKATCWCNITGHSMEPEINHGDIVALKEIEDFSFIPYGEIYAIITKNDMRTIKRIGPSTNPDNYILIPTNKGYEYGPQELPKKYILRIYQVLGSVKRF</sequence>
<dbReference type="Pfam" id="PF00717">
    <property type="entry name" value="Peptidase_S24"/>
    <property type="match status" value="1"/>
</dbReference>
<dbReference type="PANTHER" id="PTHR40661">
    <property type="match status" value="1"/>
</dbReference>
<evidence type="ECO:0000313" key="7">
    <source>
        <dbReference type="Proteomes" id="UP000823660"/>
    </source>
</evidence>
<dbReference type="InterPro" id="IPR036286">
    <property type="entry name" value="LexA/Signal_pep-like_sf"/>
</dbReference>
<evidence type="ECO:0000256" key="2">
    <source>
        <dbReference type="ARBA" id="ARBA00023125"/>
    </source>
</evidence>
<reference evidence="6" key="1">
    <citation type="submission" date="2020-10" db="EMBL/GenBank/DDBJ databases">
        <authorList>
            <person name="Gilroy R."/>
        </authorList>
    </citation>
    <scope>NUCLEOTIDE SEQUENCE</scope>
    <source>
        <strain evidence="6">B1-15692</strain>
    </source>
</reference>
<dbReference type="Proteomes" id="UP000823660">
    <property type="component" value="Unassembled WGS sequence"/>
</dbReference>
<reference evidence="6" key="2">
    <citation type="journal article" date="2021" name="PeerJ">
        <title>Extensive microbial diversity within the chicken gut microbiome revealed by metagenomics and culture.</title>
        <authorList>
            <person name="Gilroy R."/>
            <person name="Ravi A."/>
            <person name="Getino M."/>
            <person name="Pursley I."/>
            <person name="Horton D.L."/>
            <person name="Alikhan N.F."/>
            <person name="Baker D."/>
            <person name="Gharbi K."/>
            <person name="Hall N."/>
            <person name="Watson M."/>
            <person name="Adriaenssens E.M."/>
            <person name="Foster-Nyarko E."/>
            <person name="Jarju S."/>
            <person name="Secka A."/>
            <person name="Antonio M."/>
            <person name="Oren A."/>
            <person name="Chaudhuri R.R."/>
            <person name="La Ragione R."/>
            <person name="Hildebrand F."/>
            <person name="Pallen M.J."/>
        </authorList>
    </citation>
    <scope>NUCLEOTIDE SEQUENCE</scope>
    <source>
        <strain evidence="6">B1-15692</strain>
    </source>
</reference>
<dbReference type="InterPro" id="IPR010982">
    <property type="entry name" value="Lambda_DNA-bd_dom_sf"/>
</dbReference>
<name>A0A9D9NB75_9BACT</name>
<keyword evidence="1" id="KW-0805">Transcription regulation</keyword>
<dbReference type="InterPro" id="IPR015927">
    <property type="entry name" value="Peptidase_S24_S26A/B/C"/>
</dbReference>
<accession>A0A9D9NB75</accession>
<comment type="caution">
    <text evidence="6">The sequence shown here is derived from an EMBL/GenBank/DDBJ whole genome shotgun (WGS) entry which is preliminary data.</text>
</comment>